<accession>A0AAD4IM78</accession>
<name>A0AAD4IM78_PERFH</name>
<dbReference type="AlphaFoldDB" id="A0AAD4IM78"/>
<organism evidence="1 2">
    <name type="scientific">Perilla frutescens var. hirtella</name>
    <name type="common">Perilla citriodora</name>
    <name type="synonym">Perilla setoyensis</name>
    <dbReference type="NCBI Taxonomy" id="608512"/>
    <lineage>
        <taxon>Eukaryota</taxon>
        <taxon>Viridiplantae</taxon>
        <taxon>Streptophyta</taxon>
        <taxon>Embryophyta</taxon>
        <taxon>Tracheophyta</taxon>
        <taxon>Spermatophyta</taxon>
        <taxon>Magnoliopsida</taxon>
        <taxon>eudicotyledons</taxon>
        <taxon>Gunneridae</taxon>
        <taxon>Pentapetalae</taxon>
        <taxon>asterids</taxon>
        <taxon>lamiids</taxon>
        <taxon>Lamiales</taxon>
        <taxon>Lamiaceae</taxon>
        <taxon>Nepetoideae</taxon>
        <taxon>Elsholtzieae</taxon>
        <taxon>Perilla</taxon>
    </lineage>
</organism>
<gene>
    <name evidence="1" type="ORF">C2S53_015540</name>
</gene>
<comment type="caution">
    <text evidence="1">The sequence shown here is derived from an EMBL/GenBank/DDBJ whole genome shotgun (WGS) entry which is preliminary data.</text>
</comment>
<keyword evidence="2" id="KW-1185">Reference proteome</keyword>
<sequence length="84" mass="9364">MGLASLLRPLVGRIHEADGGDFVTTVTGLEQLGFQKQKWNEECSYDFETYSQSAIAGSKELSKLRGKDQDRELILLIGYSLVIQ</sequence>
<evidence type="ECO:0000313" key="2">
    <source>
        <dbReference type="Proteomes" id="UP001190926"/>
    </source>
</evidence>
<evidence type="ECO:0000313" key="1">
    <source>
        <dbReference type="EMBL" id="KAH6755311.1"/>
    </source>
</evidence>
<proteinExistence type="predicted"/>
<dbReference type="EMBL" id="SDAM02029616">
    <property type="protein sequence ID" value="KAH6755311.1"/>
    <property type="molecule type" value="Genomic_DNA"/>
</dbReference>
<reference evidence="1 2" key="1">
    <citation type="journal article" date="2021" name="Nat. Commun.">
        <title>Incipient diploidization of the medicinal plant Perilla within 10,000 years.</title>
        <authorList>
            <person name="Zhang Y."/>
            <person name="Shen Q."/>
            <person name="Leng L."/>
            <person name="Zhang D."/>
            <person name="Chen S."/>
            <person name="Shi Y."/>
            <person name="Ning Z."/>
            <person name="Chen S."/>
        </authorList>
    </citation>
    <scope>NUCLEOTIDE SEQUENCE [LARGE SCALE GENOMIC DNA]</scope>
    <source>
        <strain evidence="2">cv. PC099</strain>
    </source>
</reference>
<protein>
    <submittedName>
        <fullName evidence="1">Uncharacterized protein</fullName>
    </submittedName>
</protein>
<dbReference type="Proteomes" id="UP001190926">
    <property type="component" value="Unassembled WGS sequence"/>
</dbReference>